<feature type="transmembrane region" description="Helical" evidence="1">
    <location>
        <begin position="41"/>
        <end position="67"/>
    </location>
</feature>
<evidence type="ECO:0000313" key="2">
    <source>
        <dbReference type="EnsemblMetazoa" id="ACUA021756-PA"/>
    </source>
</evidence>
<name>A0A182MMD5_9DIPT</name>
<dbReference type="Proteomes" id="UP000075883">
    <property type="component" value="Unassembled WGS sequence"/>
</dbReference>
<dbReference type="InterPro" id="IPR031874">
    <property type="entry name" value="Cuticle_Acp1"/>
</dbReference>
<dbReference type="PANTHER" id="PTHR12336:SF0">
    <property type="entry name" value="ADULT CUTICLE PROTEIN 1-RELATED"/>
    <property type="match status" value="1"/>
</dbReference>
<evidence type="ECO:0000313" key="3">
    <source>
        <dbReference type="Proteomes" id="UP000075883"/>
    </source>
</evidence>
<organism evidence="2 3">
    <name type="scientific">Anopheles culicifacies</name>
    <dbReference type="NCBI Taxonomy" id="139723"/>
    <lineage>
        <taxon>Eukaryota</taxon>
        <taxon>Metazoa</taxon>
        <taxon>Ecdysozoa</taxon>
        <taxon>Arthropoda</taxon>
        <taxon>Hexapoda</taxon>
        <taxon>Insecta</taxon>
        <taxon>Pterygota</taxon>
        <taxon>Neoptera</taxon>
        <taxon>Endopterygota</taxon>
        <taxon>Diptera</taxon>
        <taxon>Nematocera</taxon>
        <taxon>Culicoidea</taxon>
        <taxon>Culicidae</taxon>
        <taxon>Anophelinae</taxon>
        <taxon>Anopheles</taxon>
        <taxon>culicifacies species complex</taxon>
    </lineage>
</organism>
<dbReference type="Pfam" id="PF15955">
    <property type="entry name" value="Cuticle_4"/>
    <property type="match status" value="1"/>
</dbReference>
<dbReference type="PANTHER" id="PTHR12336">
    <property type="entry name" value="ADULT CUTICLE PROTEIN 1-RELATED"/>
    <property type="match status" value="1"/>
</dbReference>
<sequence length="164" mass="17022">MSFLEYRMLALVEYYCRTLQQDVASFRVFVSKKANAQTRNYTLQVAVVAVVLALAVVSEAGVLPWGWPYAGLPAAVPVASWPPAAIHAAYPAYPYAPHAAILAAPHAPILAAPHAPVASVAHHAGVVPGATSVTATRGAVHVAPLPGHAVSQQQLNLAPAPGTI</sequence>
<keyword evidence="1" id="KW-0812">Transmembrane</keyword>
<proteinExistence type="predicted"/>
<accession>A0A182MMD5</accession>
<protein>
    <submittedName>
        <fullName evidence="2">Uncharacterized protein</fullName>
    </submittedName>
</protein>
<evidence type="ECO:0000256" key="1">
    <source>
        <dbReference type="SAM" id="Phobius"/>
    </source>
</evidence>
<dbReference type="EnsemblMetazoa" id="ACUA021756-RA">
    <property type="protein sequence ID" value="ACUA021756-PA"/>
    <property type="gene ID" value="ACUA021756"/>
</dbReference>
<keyword evidence="1" id="KW-1133">Transmembrane helix</keyword>
<reference evidence="3" key="1">
    <citation type="submission" date="2013-09" db="EMBL/GenBank/DDBJ databases">
        <title>The Genome Sequence of Anopheles culicifacies species A.</title>
        <authorList>
            <consortium name="The Broad Institute Genomics Platform"/>
            <person name="Neafsey D.E."/>
            <person name="Besansky N."/>
            <person name="Howell P."/>
            <person name="Walton C."/>
            <person name="Young S.K."/>
            <person name="Zeng Q."/>
            <person name="Gargeya S."/>
            <person name="Fitzgerald M."/>
            <person name="Haas B."/>
            <person name="Abouelleil A."/>
            <person name="Allen A.W."/>
            <person name="Alvarado L."/>
            <person name="Arachchi H.M."/>
            <person name="Berlin A.M."/>
            <person name="Chapman S.B."/>
            <person name="Gainer-Dewar J."/>
            <person name="Goldberg J."/>
            <person name="Griggs A."/>
            <person name="Gujja S."/>
            <person name="Hansen M."/>
            <person name="Howarth C."/>
            <person name="Imamovic A."/>
            <person name="Ireland A."/>
            <person name="Larimer J."/>
            <person name="McCowan C."/>
            <person name="Murphy C."/>
            <person name="Pearson M."/>
            <person name="Poon T.W."/>
            <person name="Priest M."/>
            <person name="Roberts A."/>
            <person name="Saif S."/>
            <person name="Shea T."/>
            <person name="Sisk P."/>
            <person name="Sykes S."/>
            <person name="Wortman J."/>
            <person name="Nusbaum C."/>
            <person name="Birren B."/>
        </authorList>
    </citation>
    <scope>NUCLEOTIDE SEQUENCE [LARGE SCALE GENOMIC DNA]</scope>
    <source>
        <strain evidence="3">A-37</strain>
    </source>
</reference>
<reference evidence="2" key="2">
    <citation type="submission" date="2020-05" db="UniProtKB">
        <authorList>
            <consortium name="EnsemblMetazoa"/>
        </authorList>
    </citation>
    <scope>IDENTIFICATION</scope>
    <source>
        <strain evidence="2">A-37</strain>
    </source>
</reference>
<dbReference type="AlphaFoldDB" id="A0A182MMD5"/>
<keyword evidence="1" id="KW-0472">Membrane</keyword>
<keyword evidence="3" id="KW-1185">Reference proteome</keyword>
<dbReference type="VEuPathDB" id="VectorBase:ACUA021756"/>
<dbReference type="STRING" id="139723.A0A182MMD5"/>
<dbReference type="EMBL" id="AXCM01021028">
    <property type="status" value="NOT_ANNOTATED_CDS"/>
    <property type="molecule type" value="Genomic_DNA"/>
</dbReference>